<sequence length="454" mass="49215">MSAGRLRFFPPTSGKKERDDELALFRELFKREREKNTNLLDAVSTELEPIDGNSVLYKISPAKKGDALANENEKNDYDWLKTPPATPLFQSLEMDVGQINPNMIVHKELPIISPLKTSRFSEKTETKTSSKPPSSPSLSSFVPASSSRPETPDPYPLSPPKRLTTPITTPRFSGTPRFLKETNTEASVKPLQPGRFLRRKEEPRARPQSPGSASVGSASSRPETPNTNLKPPSIRRAANMARTKEDPKAAERSVKRFSKEVPAKQLPDKKIQSRQVVRPSSPSSRSVASAGSSRPETPVSEPIKSKGAPKSLDKTVKKTVREASGKKNPEFKPNGLTASPPVNRYSFPATHPDFPTEAPPNLITSAAPGRATSATRSRPGSASAERRRTPSVTKDRGGPPPAEDTKGKEKIGGGNGGGVIGSSMVEKMMNARRSTAATGKAADREDKALKMRGK</sequence>
<dbReference type="GO" id="GO:0055028">
    <property type="term" value="C:cortical microtubule"/>
    <property type="evidence" value="ECO:0007669"/>
    <property type="project" value="TreeGrafter"/>
</dbReference>
<dbReference type="Proteomes" id="UP001418222">
    <property type="component" value="Unassembled WGS sequence"/>
</dbReference>
<feature type="compositionally biased region" description="Basic and acidic residues" evidence="1">
    <location>
        <begin position="384"/>
        <end position="411"/>
    </location>
</feature>
<evidence type="ECO:0000313" key="3">
    <source>
        <dbReference type="Proteomes" id="UP001418222"/>
    </source>
</evidence>
<feature type="compositionally biased region" description="Basic and acidic residues" evidence="1">
    <location>
        <begin position="441"/>
        <end position="454"/>
    </location>
</feature>
<gene>
    <name evidence="2" type="ORF">KSP39_PZI006616</name>
</gene>
<dbReference type="GO" id="GO:0043622">
    <property type="term" value="P:cortical microtubule organization"/>
    <property type="evidence" value="ECO:0007669"/>
    <property type="project" value="TreeGrafter"/>
</dbReference>
<organism evidence="2 3">
    <name type="scientific">Platanthera zijinensis</name>
    <dbReference type="NCBI Taxonomy" id="2320716"/>
    <lineage>
        <taxon>Eukaryota</taxon>
        <taxon>Viridiplantae</taxon>
        <taxon>Streptophyta</taxon>
        <taxon>Embryophyta</taxon>
        <taxon>Tracheophyta</taxon>
        <taxon>Spermatophyta</taxon>
        <taxon>Magnoliopsida</taxon>
        <taxon>Liliopsida</taxon>
        <taxon>Asparagales</taxon>
        <taxon>Orchidaceae</taxon>
        <taxon>Orchidoideae</taxon>
        <taxon>Orchideae</taxon>
        <taxon>Orchidinae</taxon>
        <taxon>Platanthera</taxon>
    </lineage>
</organism>
<feature type="compositionally biased region" description="Basic and acidic residues" evidence="1">
    <location>
        <begin position="311"/>
        <end position="330"/>
    </location>
</feature>
<keyword evidence="3" id="KW-1185">Reference proteome</keyword>
<feature type="compositionally biased region" description="Polar residues" evidence="1">
    <location>
        <begin position="221"/>
        <end position="230"/>
    </location>
</feature>
<dbReference type="PANTHER" id="PTHR31949">
    <property type="entry name" value="GASTRIC MUCIN-LIKE PROTEIN"/>
    <property type="match status" value="1"/>
</dbReference>
<feature type="compositionally biased region" description="Low complexity" evidence="1">
    <location>
        <begin position="129"/>
        <end position="147"/>
    </location>
</feature>
<dbReference type="AlphaFoldDB" id="A0AAP0GA02"/>
<dbReference type="PANTHER" id="PTHR31949:SF6">
    <property type="entry name" value="DUF4005 DOMAIN-CONTAINING PROTEIN"/>
    <property type="match status" value="1"/>
</dbReference>
<evidence type="ECO:0000313" key="2">
    <source>
        <dbReference type="EMBL" id="KAK8946892.1"/>
    </source>
</evidence>
<evidence type="ECO:0000256" key="1">
    <source>
        <dbReference type="SAM" id="MobiDB-lite"/>
    </source>
</evidence>
<dbReference type="EMBL" id="JBBWWQ010000005">
    <property type="protein sequence ID" value="KAK8946892.1"/>
    <property type="molecule type" value="Genomic_DNA"/>
</dbReference>
<comment type="caution">
    <text evidence="2">The sequence shown here is derived from an EMBL/GenBank/DDBJ whole genome shotgun (WGS) entry which is preliminary data.</text>
</comment>
<feature type="compositionally biased region" description="Basic and acidic residues" evidence="1">
    <location>
        <begin position="242"/>
        <end position="271"/>
    </location>
</feature>
<protein>
    <submittedName>
        <fullName evidence="2">Uncharacterized protein</fullName>
    </submittedName>
</protein>
<name>A0AAP0GA02_9ASPA</name>
<feature type="compositionally biased region" description="Basic and acidic residues" evidence="1">
    <location>
        <begin position="119"/>
        <end position="128"/>
    </location>
</feature>
<feature type="compositionally biased region" description="Low complexity" evidence="1">
    <location>
        <begin position="273"/>
        <end position="295"/>
    </location>
</feature>
<feature type="region of interest" description="Disordered" evidence="1">
    <location>
        <begin position="115"/>
        <end position="454"/>
    </location>
</feature>
<proteinExistence type="predicted"/>
<feature type="compositionally biased region" description="Low complexity" evidence="1">
    <location>
        <begin position="209"/>
        <end position="220"/>
    </location>
</feature>
<reference evidence="2 3" key="1">
    <citation type="journal article" date="2022" name="Nat. Plants">
        <title>Genomes of leafy and leafless Platanthera orchids illuminate the evolution of mycoheterotrophy.</title>
        <authorList>
            <person name="Li M.H."/>
            <person name="Liu K.W."/>
            <person name="Li Z."/>
            <person name="Lu H.C."/>
            <person name="Ye Q.L."/>
            <person name="Zhang D."/>
            <person name="Wang J.Y."/>
            <person name="Li Y.F."/>
            <person name="Zhong Z.M."/>
            <person name="Liu X."/>
            <person name="Yu X."/>
            <person name="Liu D.K."/>
            <person name="Tu X.D."/>
            <person name="Liu B."/>
            <person name="Hao Y."/>
            <person name="Liao X.Y."/>
            <person name="Jiang Y.T."/>
            <person name="Sun W.H."/>
            <person name="Chen J."/>
            <person name="Chen Y.Q."/>
            <person name="Ai Y."/>
            <person name="Zhai J.W."/>
            <person name="Wu S.S."/>
            <person name="Zhou Z."/>
            <person name="Hsiao Y.Y."/>
            <person name="Wu W.L."/>
            <person name="Chen Y.Y."/>
            <person name="Lin Y.F."/>
            <person name="Hsu J.L."/>
            <person name="Li C.Y."/>
            <person name="Wang Z.W."/>
            <person name="Zhao X."/>
            <person name="Zhong W.Y."/>
            <person name="Ma X.K."/>
            <person name="Ma L."/>
            <person name="Huang J."/>
            <person name="Chen G.Z."/>
            <person name="Huang M.Z."/>
            <person name="Huang L."/>
            <person name="Peng D.H."/>
            <person name="Luo Y.B."/>
            <person name="Zou S.Q."/>
            <person name="Chen S.P."/>
            <person name="Lan S."/>
            <person name="Tsai W.C."/>
            <person name="Van de Peer Y."/>
            <person name="Liu Z.J."/>
        </authorList>
    </citation>
    <scope>NUCLEOTIDE SEQUENCE [LARGE SCALE GENOMIC DNA]</scope>
    <source>
        <strain evidence="2">Lor287</strain>
    </source>
</reference>
<accession>A0AAP0GA02</accession>